<feature type="region of interest" description="Disordered" evidence="1">
    <location>
        <begin position="68"/>
        <end position="141"/>
    </location>
</feature>
<sequence>MNLVPAMGVPSCMQSHTVENLQDLRRQVSSREYSRMLRHGALKHEGGIPVKYFAGINFGRARALERDEYPAQSNRYRSSSDGIEERSRGRRRLKKKKKKKSKKKKSKKKKSKKKSKKSKKSKKPKKQRKATAEEKGKAVATEECHPLTPEMAVTTLLKNKALTDQAFECLPEERQLAIARAVVAGEEVCWEQEEWEAMMSTQRSVLQEKDDPHLLSVCPPSPE</sequence>
<name>A0AAE0FC22_9CHLO</name>
<comment type="caution">
    <text evidence="2">The sequence shown here is derived from an EMBL/GenBank/DDBJ whole genome shotgun (WGS) entry which is preliminary data.</text>
</comment>
<gene>
    <name evidence="2" type="ORF">CYMTET_34044</name>
</gene>
<reference evidence="2 3" key="1">
    <citation type="journal article" date="2015" name="Genome Biol. Evol.">
        <title>Comparative Genomics of a Bacterivorous Green Alga Reveals Evolutionary Causalities and Consequences of Phago-Mixotrophic Mode of Nutrition.</title>
        <authorList>
            <person name="Burns J.A."/>
            <person name="Paasch A."/>
            <person name="Narechania A."/>
            <person name="Kim E."/>
        </authorList>
    </citation>
    <scope>NUCLEOTIDE SEQUENCE [LARGE SCALE GENOMIC DNA]</scope>
    <source>
        <strain evidence="2 3">PLY_AMNH</strain>
    </source>
</reference>
<protein>
    <submittedName>
        <fullName evidence="2">Uncharacterized protein</fullName>
    </submittedName>
</protein>
<feature type="compositionally biased region" description="Basic and acidic residues" evidence="1">
    <location>
        <begin position="130"/>
        <end position="141"/>
    </location>
</feature>
<dbReference type="AlphaFoldDB" id="A0AAE0FC22"/>
<feature type="compositionally biased region" description="Polar residues" evidence="1">
    <location>
        <begin position="71"/>
        <end position="81"/>
    </location>
</feature>
<accession>A0AAE0FC22</accession>
<proteinExistence type="predicted"/>
<feature type="region of interest" description="Disordered" evidence="1">
    <location>
        <begin position="201"/>
        <end position="223"/>
    </location>
</feature>
<dbReference type="Proteomes" id="UP001190700">
    <property type="component" value="Unassembled WGS sequence"/>
</dbReference>
<organism evidence="2 3">
    <name type="scientific">Cymbomonas tetramitiformis</name>
    <dbReference type="NCBI Taxonomy" id="36881"/>
    <lineage>
        <taxon>Eukaryota</taxon>
        <taxon>Viridiplantae</taxon>
        <taxon>Chlorophyta</taxon>
        <taxon>Pyramimonadophyceae</taxon>
        <taxon>Pyramimonadales</taxon>
        <taxon>Pyramimonadaceae</taxon>
        <taxon>Cymbomonas</taxon>
    </lineage>
</organism>
<keyword evidence="3" id="KW-1185">Reference proteome</keyword>
<evidence type="ECO:0000313" key="3">
    <source>
        <dbReference type="Proteomes" id="UP001190700"/>
    </source>
</evidence>
<dbReference type="EMBL" id="LGRX02021286">
    <property type="protein sequence ID" value="KAK3256844.1"/>
    <property type="molecule type" value="Genomic_DNA"/>
</dbReference>
<evidence type="ECO:0000313" key="2">
    <source>
        <dbReference type="EMBL" id="KAK3256844.1"/>
    </source>
</evidence>
<evidence type="ECO:0000256" key="1">
    <source>
        <dbReference type="SAM" id="MobiDB-lite"/>
    </source>
</evidence>
<feature type="compositionally biased region" description="Basic residues" evidence="1">
    <location>
        <begin position="88"/>
        <end position="129"/>
    </location>
</feature>